<reference evidence="1" key="1">
    <citation type="submission" date="2020-07" db="EMBL/GenBank/DDBJ databases">
        <authorList>
            <person name="Tarantini F.S."/>
            <person name="Hong K.W."/>
            <person name="Chan K.G."/>
        </authorList>
    </citation>
    <scope>NUCLEOTIDE SEQUENCE</scope>
    <source>
        <strain evidence="1">32-07</strain>
    </source>
</reference>
<dbReference type="Proteomes" id="UP001049518">
    <property type="component" value="Chromosome"/>
</dbReference>
<evidence type="ECO:0000313" key="1">
    <source>
        <dbReference type="EMBL" id="QXJ26676.1"/>
    </source>
</evidence>
<dbReference type="NCBIfam" id="NF038070">
    <property type="entry name" value="LmbU_fam_TF"/>
    <property type="match status" value="1"/>
</dbReference>
<sequence>MRGDAGVRARRAELHIPVGLTLESWRHIGRNLRMITDSSGWWLGDWLVYGENRFPDRYRFVIEETALDYQTLRNYAWVARKFPACRRRDSLSLQHHAEIAALSESEQDRWLERAERGKWSTRRLRKEIRQVREEAKGTARPWEGRSPARVVMNLDAGRKDRWDQAAEAAQMPLLDWIAMVLDEAALPAE</sequence>
<keyword evidence="2" id="KW-1185">Reference proteome</keyword>
<protein>
    <submittedName>
        <fullName evidence="1">LmbU family transcriptional regulator</fullName>
    </submittedName>
</protein>
<name>A0ABX8R6G4_9ACTN</name>
<proteinExistence type="predicted"/>
<dbReference type="EMBL" id="CP059572">
    <property type="protein sequence ID" value="QXJ26676.1"/>
    <property type="molecule type" value="Genomic_DNA"/>
</dbReference>
<dbReference type="InterPro" id="IPR049735">
    <property type="entry name" value="NovE/LmbU-like"/>
</dbReference>
<gene>
    <name evidence="1" type="ORF">AGRA3207_004496</name>
</gene>
<accession>A0ABX8R6G4</accession>
<organism evidence="1 2">
    <name type="scientific">Actinomadura graeca</name>
    <dbReference type="NCBI Taxonomy" id="2750812"/>
    <lineage>
        <taxon>Bacteria</taxon>
        <taxon>Bacillati</taxon>
        <taxon>Actinomycetota</taxon>
        <taxon>Actinomycetes</taxon>
        <taxon>Streptosporangiales</taxon>
        <taxon>Thermomonosporaceae</taxon>
        <taxon>Actinomadura</taxon>
    </lineage>
</organism>
<evidence type="ECO:0000313" key="2">
    <source>
        <dbReference type="Proteomes" id="UP001049518"/>
    </source>
</evidence>